<evidence type="ECO:0000256" key="17">
    <source>
        <dbReference type="PIRNR" id="PIRNR017689"/>
    </source>
</evidence>
<evidence type="ECO:0000256" key="1">
    <source>
        <dbReference type="ARBA" id="ARBA00001933"/>
    </source>
</evidence>
<keyword evidence="11 17" id="KW-0648">Protein biosynthesis</keyword>
<evidence type="ECO:0000256" key="15">
    <source>
        <dbReference type="ARBA" id="ARBA00032693"/>
    </source>
</evidence>
<comment type="pathway">
    <text evidence="3 17">Aminoacyl-tRNA biosynthesis; selenocysteinyl-tRNA(Sec) biosynthesis; selenocysteinyl-tRNA(Sec) from L-seryl-tRNA(Sec) (archaeal/eukaryal route): step 2/2.</text>
</comment>
<dbReference type="AlphaFoldDB" id="A0AAV8UVP3"/>
<comment type="cofactor">
    <cofactor evidence="1 17 19">
        <name>pyridoxal 5'-phosphate</name>
        <dbReference type="ChEBI" id="CHEBI:597326"/>
    </cofactor>
</comment>
<keyword evidence="9 17" id="KW-0694">RNA-binding</keyword>
<comment type="similarity">
    <text evidence="4 17">Belongs to the SepSecS family.</text>
</comment>
<dbReference type="PANTHER" id="PTHR12944">
    <property type="entry name" value="SOLUBLE LIVER ANTIGEN/LIVER PANCREAS ANTIGEN"/>
    <property type="match status" value="1"/>
</dbReference>
<evidence type="ECO:0000256" key="8">
    <source>
        <dbReference type="ARBA" id="ARBA00022679"/>
    </source>
</evidence>
<dbReference type="InterPro" id="IPR015421">
    <property type="entry name" value="PyrdxlP-dep_Trfase_major"/>
</dbReference>
<accession>A0AAV8UVP3</accession>
<evidence type="ECO:0000256" key="7">
    <source>
        <dbReference type="ARBA" id="ARBA00022555"/>
    </source>
</evidence>
<feature type="binding site" evidence="18">
    <location>
        <position position="105"/>
    </location>
    <ligand>
        <name>substrate</name>
    </ligand>
</feature>
<evidence type="ECO:0000256" key="5">
    <source>
        <dbReference type="ARBA" id="ARBA00012464"/>
    </source>
</evidence>
<comment type="caution">
    <text evidence="20">The sequence shown here is derived from an EMBL/GenBank/DDBJ whole genome shotgun (WGS) entry which is preliminary data.</text>
</comment>
<evidence type="ECO:0000256" key="16">
    <source>
        <dbReference type="ARBA" id="ARBA00048808"/>
    </source>
</evidence>
<name>A0AAV8UVP3_9RHOD</name>
<evidence type="ECO:0000313" key="21">
    <source>
        <dbReference type="Proteomes" id="UP001157974"/>
    </source>
</evidence>
<proteinExistence type="inferred from homology"/>
<evidence type="ECO:0000256" key="12">
    <source>
        <dbReference type="ARBA" id="ARBA00023266"/>
    </source>
</evidence>
<keyword evidence="8 17" id="KW-0808">Transferase</keyword>
<feature type="binding site" evidence="18">
    <location>
        <position position="463"/>
    </location>
    <ligand>
        <name>tRNA</name>
        <dbReference type="ChEBI" id="CHEBI:17843"/>
    </ligand>
</feature>
<dbReference type="GO" id="GO:0000049">
    <property type="term" value="F:tRNA binding"/>
    <property type="evidence" value="ECO:0007669"/>
    <property type="project" value="UniProtKB-UniRule"/>
</dbReference>
<evidence type="ECO:0000256" key="11">
    <source>
        <dbReference type="ARBA" id="ARBA00022917"/>
    </source>
</evidence>
<evidence type="ECO:0000256" key="14">
    <source>
        <dbReference type="ARBA" id="ARBA00032048"/>
    </source>
</evidence>
<comment type="function">
    <text evidence="2 17">Converts O-phosphoseryl-tRNA(Sec) to selenocysteinyl-tRNA(Sec) required for selenoprotein biosynthesis.</text>
</comment>
<dbReference type="InterPro" id="IPR015424">
    <property type="entry name" value="PyrdxlP-dep_Trfase"/>
</dbReference>
<dbReference type="PANTHER" id="PTHR12944:SF2">
    <property type="entry name" value="O-PHOSPHOSERYL-TRNA(SEC) SELENIUM TRANSFERASE"/>
    <property type="match status" value="1"/>
</dbReference>
<dbReference type="EMBL" id="JAMWBK010000003">
    <property type="protein sequence ID" value="KAJ8906584.1"/>
    <property type="molecule type" value="Genomic_DNA"/>
</dbReference>
<feature type="binding site" evidence="18">
    <location>
        <position position="312"/>
    </location>
    <ligand>
        <name>substrate</name>
    </ligand>
</feature>
<evidence type="ECO:0000256" key="3">
    <source>
        <dbReference type="ARBA" id="ARBA00004822"/>
    </source>
</evidence>
<comment type="catalytic activity">
    <reaction evidence="16 17">
        <text>O-phospho-L-seryl-tRNA(Sec) + selenophosphate + H2O = L-selenocysteinyl-tRNA(Sec) + 2 phosphate</text>
        <dbReference type="Rhea" id="RHEA:25041"/>
        <dbReference type="Rhea" id="RHEA-COMP:9743"/>
        <dbReference type="Rhea" id="RHEA-COMP:9947"/>
        <dbReference type="ChEBI" id="CHEBI:15377"/>
        <dbReference type="ChEBI" id="CHEBI:16144"/>
        <dbReference type="ChEBI" id="CHEBI:43474"/>
        <dbReference type="ChEBI" id="CHEBI:78551"/>
        <dbReference type="ChEBI" id="CHEBI:78573"/>
        <dbReference type="EC" id="2.9.1.2"/>
    </reaction>
</comment>
<feature type="modified residue" description="N6-(pyridoxal phosphate)lysine" evidence="19">
    <location>
        <position position="283"/>
    </location>
</feature>
<keyword evidence="21" id="KW-1185">Reference proteome</keyword>
<feature type="binding site" evidence="18">
    <location>
        <position position="97"/>
    </location>
    <ligand>
        <name>substrate</name>
    </ligand>
</feature>
<comment type="subcellular location">
    <subcellularLocation>
        <location evidence="17">Cytoplasm</location>
    </subcellularLocation>
</comment>
<dbReference type="NCBIfam" id="TIGR03531">
    <property type="entry name" value="selenium_SpcS"/>
    <property type="match status" value="1"/>
</dbReference>
<dbReference type="InterPro" id="IPR008829">
    <property type="entry name" value="SepSecS/SepCysS"/>
</dbReference>
<evidence type="ECO:0000313" key="20">
    <source>
        <dbReference type="EMBL" id="KAJ8906584.1"/>
    </source>
</evidence>
<dbReference type="GO" id="GO:0098621">
    <property type="term" value="F:O-phosphoseryl-tRNA(Sec) selenium transferase activity"/>
    <property type="evidence" value="ECO:0007669"/>
    <property type="project" value="UniProtKB-EC"/>
</dbReference>
<dbReference type="EC" id="2.9.1.2" evidence="5 17"/>
<keyword evidence="10 17" id="KW-0663">Pyridoxal phosphate</keyword>
<evidence type="ECO:0000256" key="4">
    <source>
        <dbReference type="ARBA" id="ARBA00007037"/>
    </source>
</evidence>
<dbReference type="SUPFAM" id="SSF53383">
    <property type="entry name" value="PLP-dependent transferases"/>
    <property type="match status" value="1"/>
</dbReference>
<feature type="binding site" evidence="18">
    <location>
        <position position="98"/>
    </location>
    <ligand>
        <name>substrate</name>
    </ligand>
</feature>
<evidence type="ECO:0000256" key="13">
    <source>
        <dbReference type="ARBA" id="ARBA00030669"/>
    </source>
</evidence>
<dbReference type="GO" id="GO:0001514">
    <property type="term" value="P:selenocysteine incorporation"/>
    <property type="evidence" value="ECO:0007669"/>
    <property type="project" value="TreeGrafter"/>
</dbReference>
<dbReference type="Proteomes" id="UP001157974">
    <property type="component" value="Unassembled WGS sequence"/>
</dbReference>
<evidence type="ECO:0000256" key="10">
    <source>
        <dbReference type="ARBA" id="ARBA00022898"/>
    </source>
</evidence>
<organism evidence="20 21">
    <name type="scientific">Rhodosorus marinus</name>
    <dbReference type="NCBI Taxonomy" id="101924"/>
    <lineage>
        <taxon>Eukaryota</taxon>
        <taxon>Rhodophyta</taxon>
        <taxon>Stylonematophyceae</taxon>
        <taxon>Stylonematales</taxon>
        <taxon>Stylonemataceae</taxon>
        <taxon>Rhodosorus</taxon>
    </lineage>
</organism>
<evidence type="ECO:0000256" key="18">
    <source>
        <dbReference type="PIRSR" id="PIRSR017689-1"/>
    </source>
</evidence>
<dbReference type="GO" id="GO:0005737">
    <property type="term" value="C:cytoplasm"/>
    <property type="evidence" value="ECO:0007669"/>
    <property type="project" value="UniProtKB-SubCell"/>
</dbReference>
<sequence>MDSRNFALAQGLVDRSYVSQARQSRSSREGLVRQLLANRRLPEHGWDDVTIKLFLNEIASMDSNNFPGNVGLGEREGRVYSSLVRERNFHLHHGIGRSGDIGAVQPKAAGSSLVVKIAGSLALDASKAAGFTNAKHAAVIPVATGMALTLTMCALREQRSSCRKVIFLRIDQKSCVKSVLTAGFELVLVDNVKDTAADEVSTDLERLEALLNEDDYVCVLSTTSCFAPRIPDRIPAISALCAKYDVPHIVNNAYGLQSRRCMNLIQAAATTGRVDIVVQSTDKNFLVPVGGSVLSASSPKLIDAVLKAYPGRASASPSLDVMITLLSMGKQGWSRLLEVRERTVIHLRETLGSVAEEFGERVLDTEENEVSVAMSLSRAESKGINVTFIGSKLFSRFVSGARVVPRLNSKSKVCGITFNGGFGAHCADYPVSYITFACTLGVTKDEIDIGMGRLRESLSECYKALDGN</sequence>
<feature type="binding site" evidence="18">
    <location>
        <position position="75"/>
    </location>
    <ligand>
        <name>pyridoxal 5'-phosphate</name>
        <dbReference type="ChEBI" id="CHEBI:597326"/>
    </ligand>
</feature>
<reference evidence="20 21" key="1">
    <citation type="journal article" date="2023" name="Nat. Commun.">
        <title>Origin of minicircular mitochondrial genomes in red algae.</title>
        <authorList>
            <person name="Lee Y."/>
            <person name="Cho C.H."/>
            <person name="Lee Y.M."/>
            <person name="Park S.I."/>
            <person name="Yang J.H."/>
            <person name="West J.A."/>
            <person name="Bhattacharya D."/>
            <person name="Yoon H.S."/>
        </authorList>
    </citation>
    <scope>NUCLEOTIDE SEQUENCE [LARGE SCALE GENOMIC DNA]</scope>
    <source>
        <strain evidence="20 21">CCMP1338</strain>
        <tissue evidence="20">Whole cell</tissue>
    </source>
</reference>
<keyword evidence="7 17" id="KW-0820">tRNA-binding</keyword>
<feature type="binding site" evidence="18">
    <location>
        <position position="396"/>
    </location>
    <ligand>
        <name>tRNA</name>
        <dbReference type="ChEBI" id="CHEBI:17843"/>
    </ligand>
</feature>
<dbReference type="GO" id="GO:0001717">
    <property type="term" value="P:conversion of seryl-tRNAsec to selenocys-tRNAsec"/>
    <property type="evidence" value="ECO:0007669"/>
    <property type="project" value="UniProtKB-UniRule"/>
</dbReference>
<dbReference type="InterPro" id="IPR019872">
    <property type="entry name" value="Sec-tRNA_Se_transferase"/>
</dbReference>
<evidence type="ECO:0000256" key="9">
    <source>
        <dbReference type="ARBA" id="ARBA00022884"/>
    </source>
</evidence>
<protein>
    <recommendedName>
        <fullName evidence="6 17">O-phosphoseryl-tRNA(Sec) selenium transferase</fullName>
        <ecNumber evidence="5 17">2.9.1.2</ecNumber>
    </recommendedName>
    <alternativeName>
        <fullName evidence="13 17">Selenocysteine synthase</fullName>
    </alternativeName>
    <alternativeName>
        <fullName evidence="14 17">Selenocysteinyl-tRNA(Sec) synthase</fullName>
    </alternativeName>
    <alternativeName>
        <fullName evidence="15 17">Sep-tRNA:Sec-tRNA synthase</fullName>
    </alternativeName>
</protein>
<evidence type="ECO:0000256" key="6">
    <source>
        <dbReference type="ARBA" id="ARBA00021963"/>
    </source>
</evidence>
<evidence type="ECO:0000256" key="2">
    <source>
        <dbReference type="ARBA" id="ARBA00002552"/>
    </source>
</evidence>
<dbReference type="PIRSF" id="PIRSF017689">
    <property type="entry name" value="SepSecS"/>
    <property type="match status" value="1"/>
</dbReference>
<keyword evidence="12 17" id="KW-0711">Selenium</keyword>
<evidence type="ECO:0000256" key="19">
    <source>
        <dbReference type="PIRSR" id="PIRSR017689-50"/>
    </source>
</evidence>
<gene>
    <name evidence="20" type="ORF">NDN08_003077</name>
</gene>
<dbReference type="Gene3D" id="3.40.640.10">
    <property type="entry name" value="Type I PLP-dependent aspartate aminotransferase-like (Major domain)"/>
    <property type="match status" value="1"/>
</dbReference>
<keyword evidence="17" id="KW-0963">Cytoplasm</keyword>
<feature type="site" description="May act as a substrate filter by repelling compounds with a negatively charged alpha-carboxylate" evidence="19">
    <location>
        <position position="74"/>
    </location>
</feature>
<dbReference type="Pfam" id="PF05889">
    <property type="entry name" value="SepSecS"/>
    <property type="match status" value="1"/>
</dbReference>